<dbReference type="SMART" id="SM01370">
    <property type="entry name" value="TAFII55_N"/>
    <property type="match status" value="1"/>
</dbReference>
<reference evidence="4" key="1">
    <citation type="submission" date="2021-01" db="EMBL/GenBank/DDBJ databases">
        <authorList>
            <person name="Corre E."/>
            <person name="Pelletier E."/>
            <person name="Niang G."/>
            <person name="Scheremetjew M."/>
            <person name="Finn R."/>
            <person name="Kale V."/>
            <person name="Holt S."/>
            <person name="Cochrane G."/>
            <person name="Meng A."/>
            <person name="Brown T."/>
            <person name="Cohen L."/>
        </authorList>
    </citation>
    <scope>NUCLEOTIDE SEQUENCE</scope>
    <source>
        <strain evidence="4">NIES-2562</strain>
    </source>
</reference>
<feature type="compositionally biased region" description="Basic and acidic residues" evidence="2">
    <location>
        <begin position="241"/>
        <end position="251"/>
    </location>
</feature>
<evidence type="ECO:0000256" key="1">
    <source>
        <dbReference type="SAM" id="Coils"/>
    </source>
</evidence>
<evidence type="ECO:0000256" key="2">
    <source>
        <dbReference type="SAM" id="MobiDB-lite"/>
    </source>
</evidence>
<name>A0A7S3CW65_9EUKA</name>
<evidence type="ECO:0000313" key="4">
    <source>
        <dbReference type="EMBL" id="CAE0239092.1"/>
    </source>
</evidence>
<dbReference type="Pfam" id="PF04658">
    <property type="entry name" value="TAFII55_N"/>
    <property type="match status" value="1"/>
</dbReference>
<feature type="region of interest" description="Disordered" evidence="2">
    <location>
        <begin position="94"/>
        <end position="117"/>
    </location>
</feature>
<sequence>MSHEQAFVLRLPDHLAAKLREQLATNDLSGSSAEQDGRKMRFNFDKLGAFEGDILELPTHVEIHKQFEKTERRTSHVFKTNDITQMVVVKDTHHAQKKKIARETSEEGVKEAVDGLTPPSRNIRKVYIESPLAPGKGELDTTQKQIGMDALMSLVNGQASALVGKLADEDETIYNVRMPDQEGEEEEEGGAEAGQEEVGGNSKVKVEESSGKVEERREGKGKVESDESGGGVATAGSGGKEGGREEEKQREVAGMVGGDQAGEREEEGKKRSSLHADGKKPLSRDLSGQESGESGVGEVFDTSDIVRSESFEQLLSETEAHREEEERIKEEKRKSEMLEKAKSGRSIRGGANARESEEERPGVSGEESEGREVELQHSQSAVERTAMLEAAKRDYGEVCAKYEKAKNEVVKLNDEITVEQARLKKVSAAVAAVADIVGEAATQVKEARAEAARCKEEMASAETEVEELRWKRDELSRGVIESEAFISDADKRIAQLRLDIAKAGSEVKSAAEKEAEVGRRVHDLRHQQEERIEAERVAHYSADAFTTSVEEGVAQALAAVVQAVGEAVGEEVSVMPQRRRRVSFVDEALPEDHPLKRAPHAEEESKEGTNGGGEKEGKEEVKKAERKKGKKRPAQSVKSKEKTGGDNGRQAEERHENKGRLSPVQQVQRLKRKSKPTKLKAREARVETAPMARPSKISSYTSRLCLHVVGGGESLPPLRRPGEAGPPEPQMVSIRSRHGVVKTLAANRVVRSSAMLLEEVADIVWRFIEGEEACVCLVSPVQSWVIEVLHHGRDALLHHIGDTILSNLKEGETLSASSFTAKARMVRDIAAGSSPAETEGEAEGARVFDGDSWPIKSLADLLAATSSTEAVRGSAKKMHSTSPEGALLEHGESSYLREAEHGAFTFTIAGEGGDSRKLTVLDISDGMSEKDVDGRGLPPLASVQRGESGRARPHLHSTLHDEVHSGIRGSLDAALLELHQLLSSTLGTPKTSTALIDASTKFEQHGRGGSRRQRGHAIVDALKPSVEEGSLTLFIALTPAEARDARAGYFLRVVEKLWDTMERKVRWQCRAPFFSACTNQSLLSSYSLQVTSTSSKERARQERTTAISTKVKHMADAVSVIQVDLKKGVLDKERDLLEDAVTQLKEVGQT</sequence>
<feature type="compositionally biased region" description="Basic and acidic residues" evidence="2">
    <location>
        <begin position="318"/>
        <end position="342"/>
    </location>
</feature>
<feature type="compositionally biased region" description="Low complexity" evidence="2">
    <location>
        <begin position="288"/>
        <end position="299"/>
    </location>
</feature>
<feature type="compositionally biased region" description="Basic residues" evidence="2">
    <location>
        <begin position="669"/>
        <end position="679"/>
    </location>
</feature>
<feature type="compositionally biased region" description="Basic and acidic residues" evidence="2">
    <location>
        <begin position="261"/>
        <end position="283"/>
    </location>
</feature>
<organism evidence="4">
    <name type="scientific">Palpitomonas bilix</name>
    <dbReference type="NCBI Taxonomy" id="652834"/>
    <lineage>
        <taxon>Eukaryota</taxon>
        <taxon>Eukaryota incertae sedis</taxon>
    </lineage>
</organism>
<feature type="compositionally biased region" description="Gly residues" evidence="2">
    <location>
        <begin position="228"/>
        <end position="240"/>
    </location>
</feature>
<gene>
    <name evidence="4" type="ORF">PBIL07802_LOCUS1236</name>
</gene>
<feature type="coiled-coil region" evidence="1">
    <location>
        <begin position="388"/>
        <end position="513"/>
    </location>
</feature>
<evidence type="ECO:0000259" key="3">
    <source>
        <dbReference type="SMART" id="SM01370"/>
    </source>
</evidence>
<feature type="compositionally biased region" description="Acidic residues" evidence="2">
    <location>
        <begin position="181"/>
        <end position="190"/>
    </location>
</feature>
<dbReference type="AlphaFoldDB" id="A0A7S3CW65"/>
<protein>
    <recommendedName>
        <fullName evidence="3">TAFII55 protein conserved region domain-containing protein</fullName>
    </recommendedName>
</protein>
<dbReference type="GO" id="GO:0006367">
    <property type="term" value="P:transcription initiation at RNA polymerase II promoter"/>
    <property type="evidence" value="ECO:0007669"/>
    <property type="project" value="InterPro"/>
</dbReference>
<feature type="compositionally biased region" description="Basic residues" evidence="2">
    <location>
        <begin position="624"/>
        <end position="633"/>
    </location>
</feature>
<accession>A0A7S3CW65</accession>
<feature type="region of interest" description="Disordered" evidence="2">
    <location>
        <begin position="927"/>
        <end position="949"/>
    </location>
</feature>
<keyword evidence="1" id="KW-0175">Coiled coil</keyword>
<feature type="compositionally biased region" description="Basic and acidic residues" evidence="2">
    <location>
        <begin position="590"/>
        <end position="623"/>
    </location>
</feature>
<dbReference type="GO" id="GO:0005669">
    <property type="term" value="C:transcription factor TFIID complex"/>
    <property type="evidence" value="ECO:0007669"/>
    <property type="project" value="InterPro"/>
</dbReference>
<feature type="region of interest" description="Disordered" evidence="2">
    <location>
        <begin position="179"/>
        <end position="384"/>
    </location>
</feature>
<feature type="compositionally biased region" description="Basic and acidic residues" evidence="2">
    <location>
        <begin position="204"/>
        <end position="225"/>
    </location>
</feature>
<proteinExistence type="predicted"/>
<feature type="compositionally biased region" description="Basic and acidic residues" evidence="2">
    <location>
        <begin position="638"/>
        <end position="659"/>
    </location>
</feature>
<feature type="domain" description="TAFII55 protein conserved region" evidence="3">
    <location>
        <begin position="3"/>
        <end position="140"/>
    </location>
</feature>
<dbReference type="InterPro" id="IPR006751">
    <property type="entry name" value="TAFII55_prot_cons_reg"/>
</dbReference>
<feature type="compositionally biased region" description="Basic and acidic residues" evidence="2">
    <location>
        <begin position="101"/>
        <end position="113"/>
    </location>
</feature>
<dbReference type="EMBL" id="HBIB01001791">
    <property type="protein sequence ID" value="CAE0239092.1"/>
    <property type="molecule type" value="Transcribed_RNA"/>
</dbReference>
<feature type="region of interest" description="Disordered" evidence="2">
    <location>
        <begin position="585"/>
        <end position="692"/>
    </location>
</feature>